<accession>A0A830EG38</accession>
<evidence type="ECO:0000313" key="3">
    <source>
        <dbReference type="Proteomes" id="UP000657075"/>
    </source>
</evidence>
<keyword evidence="4" id="KW-1185">Reference proteome</keyword>
<dbReference type="EMBL" id="AP026830">
    <property type="protein sequence ID" value="BDR92815.1"/>
    <property type="molecule type" value="Genomic_DNA"/>
</dbReference>
<reference evidence="2" key="1">
    <citation type="journal article" date="2014" name="Int. J. Syst. Evol. Microbiol.">
        <title>Complete genome sequence of Corynebacterium casei LMG S-19264T (=DSM 44701T), isolated from a smear-ripened cheese.</title>
        <authorList>
            <consortium name="US DOE Joint Genome Institute (JGI-PGF)"/>
            <person name="Walter F."/>
            <person name="Albersmeier A."/>
            <person name="Kalinowski J."/>
            <person name="Ruckert C."/>
        </authorList>
    </citation>
    <scope>NUCLEOTIDE SEQUENCE</scope>
    <source>
        <strain evidence="2">JCM 11219</strain>
    </source>
</reference>
<evidence type="ECO:0000313" key="4">
    <source>
        <dbReference type="Proteomes" id="UP001060771"/>
    </source>
</evidence>
<dbReference type="OrthoDB" id="31276at2157"/>
<dbReference type="EMBL" id="BMNM01000008">
    <property type="protein sequence ID" value="GGI81924.1"/>
    <property type="molecule type" value="Genomic_DNA"/>
</dbReference>
<sequence length="226" mass="27093">MEYFDIETACREGFGERKIASMIQQRIDSLSWDLDQNEQEFLISYAYQDLRYYLLYRLGLINANDENASFELCKMIFKNEEFITRIVDEWFNWWVVKWRQRVRLVFNENEQKETSENLSTMVNIDDVLNNVPKKLIERLRKEIVIELMKQNEICSLDVVSDFILRTAFSEAINEYGKDEFLKLLTTNITKIRLRILRKIMEIKDSKQPLVILRIRINPSQPYQGTP</sequence>
<gene>
    <name evidence="2" type="ORF">GCM10007112_18310</name>
    <name evidence="1" type="ORF">Vsou_19080</name>
</gene>
<dbReference type="Proteomes" id="UP000657075">
    <property type="component" value="Unassembled WGS sequence"/>
</dbReference>
<reference evidence="4" key="3">
    <citation type="submission" date="2022-09" db="EMBL/GenBank/DDBJ databases">
        <title>Complete genome sequence of Vulcanisaeta souniana.</title>
        <authorList>
            <person name="Kato S."/>
            <person name="Itoh T."/>
            <person name="Ohkuma M."/>
        </authorList>
    </citation>
    <scope>NUCLEOTIDE SEQUENCE [LARGE SCALE GENOMIC DNA]</scope>
    <source>
        <strain evidence="4">JCM 11219</strain>
    </source>
</reference>
<reference evidence="2" key="2">
    <citation type="submission" date="2020-09" db="EMBL/GenBank/DDBJ databases">
        <authorList>
            <person name="Sun Q."/>
            <person name="Ohkuma M."/>
        </authorList>
    </citation>
    <scope>NUCLEOTIDE SEQUENCE</scope>
    <source>
        <strain evidence="2">JCM 11219</strain>
    </source>
</reference>
<dbReference type="GeneID" id="76207448"/>
<evidence type="ECO:0000313" key="2">
    <source>
        <dbReference type="EMBL" id="GGI81924.1"/>
    </source>
</evidence>
<name>A0A830EG38_9CREN</name>
<dbReference type="Proteomes" id="UP001060771">
    <property type="component" value="Chromosome"/>
</dbReference>
<evidence type="ECO:0000313" key="1">
    <source>
        <dbReference type="EMBL" id="BDR92815.1"/>
    </source>
</evidence>
<protein>
    <submittedName>
        <fullName evidence="2">Uncharacterized protein</fullName>
    </submittedName>
</protein>
<dbReference type="AlphaFoldDB" id="A0A830EG38"/>
<reference evidence="1" key="4">
    <citation type="journal article" date="2023" name="Microbiol. Resour. Announc.">
        <title>Complete Genome Sequence of Vulcanisaeta souniana Strain IC-059, a Hyperthermophilic Archaeon Isolated from Hot Spring Water in Japan.</title>
        <authorList>
            <person name="Kato S."/>
            <person name="Itoh T."/>
            <person name="Wu L."/>
            <person name="Ma J."/>
            <person name="Ohkuma M."/>
        </authorList>
    </citation>
    <scope>NUCLEOTIDE SEQUENCE</scope>
    <source>
        <strain evidence="1">JCM 11219</strain>
    </source>
</reference>
<organism evidence="2 3">
    <name type="scientific">Vulcanisaeta souniana JCM 11219</name>
    <dbReference type="NCBI Taxonomy" id="1293586"/>
    <lineage>
        <taxon>Archaea</taxon>
        <taxon>Thermoproteota</taxon>
        <taxon>Thermoprotei</taxon>
        <taxon>Thermoproteales</taxon>
        <taxon>Thermoproteaceae</taxon>
        <taxon>Vulcanisaeta</taxon>
    </lineage>
</organism>
<proteinExistence type="predicted"/>
<dbReference type="RefSeq" id="WP_054843578.1">
    <property type="nucleotide sequence ID" value="NZ_AP026830.1"/>
</dbReference>